<name>A0AA95F6U7_9BACL</name>
<dbReference type="Proteomes" id="UP001178662">
    <property type="component" value="Chromosome"/>
</dbReference>
<sequence length="137" mass="16370">MIEKHQVMNLLIKACPSFEKSWKQYIAETYEDGEEQLPYIDMIYFIQHLIELYKQNNTEEFRDIFEVVELMHSDGSDYVKEVATIGFFETLQNQLSNNNIDIDEFKSYLIPLSNTWWNHLLDFWNGKMEYVGGPLKE</sequence>
<protein>
    <recommendedName>
        <fullName evidence="1">DUF7674 domain-containing protein</fullName>
    </recommendedName>
</protein>
<accession>A0AA95F6U7</accession>
<dbReference type="AlphaFoldDB" id="A0AA95F6U7"/>
<evidence type="ECO:0000313" key="3">
    <source>
        <dbReference type="Proteomes" id="UP001178662"/>
    </source>
</evidence>
<reference evidence="2" key="1">
    <citation type="submission" date="2023-03" db="EMBL/GenBank/DDBJ databases">
        <title>Andean soil-derived lignocellulolytic bacterial consortium as a source of novel taxa and putative plastic-active enzymes.</title>
        <authorList>
            <person name="Diaz-Garcia L."/>
            <person name="Chuvochina M."/>
            <person name="Feuerriegel G."/>
            <person name="Bunk B."/>
            <person name="Sproer C."/>
            <person name="Streit W.R."/>
            <person name="Rodriguez L.M."/>
            <person name="Overmann J."/>
            <person name="Jimenez D.J."/>
        </authorList>
    </citation>
    <scope>NUCLEOTIDE SEQUENCE</scope>
    <source>
        <strain evidence="2">MAG 2441</strain>
    </source>
</reference>
<gene>
    <name evidence="2" type="ORF">P0Y55_08595</name>
</gene>
<organism evidence="2 3">
    <name type="scientific">Candidatus Cohnella colombiensis</name>
    <dbReference type="NCBI Taxonomy" id="3121368"/>
    <lineage>
        <taxon>Bacteria</taxon>
        <taxon>Bacillati</taxon>
        <taxon>Bacillota</taxon>
        <taxon>Bacilli</taxon>
        <taxon>Bacillales</taxon>
        <taxon>Paenibacillaceae</taxon>
        <taxon>Cohnella</taxon>
    </lineage>
</organism>
<dbReference type="EMBL" id="CP119317">
    <property type="protein sequence ID" value="WEK56090.1"/>
    <property type="molecule type" value="Genomic_DNA"/>
</dbReference>
<proteinExistence type="predicted"/>
<evidence type="ECO:0000259" key="1">
    <source>
        <dbReference type="Pfam" id="PF24722"/>
    </source>
</evidence>
<dbReference type="Pfam" id="PF24722">
    <property type="entry name" value="DUF7674"/>
    <property type="match status" value="1"/>
</dbReference>
<dbReference type="InterPro" id="IPR056091">
    <property type="entry name" value="DUF7674"/>
</dbReference>
<evidence type="ECO:0000313" key="2">
    <source>
        <dbReference type="EMBL" id="WEK56090.1"/>
    </source>
</evidence>
<keyword evidence="3" id="KW-1185">Reference proteome</keyword>
<feature type="domain" description="DUF7674" evidence="1">
    <location>
        <begin position="8"/>
        <end position="125"/>
    </location>
</feature>